<feature type="transmembrane region" description="Helical" evidence="3">
    <location>
        <begin position="150"/>
        <end position="171"/>
    </location>
</feature>
<name>A0A397UE67_9GLOM</name>
<dbReference type="OrthoDB" id="432528at2759"/>
<dbReference type="InterPro" id="IPR056737">
    <property type="entry name" value="Beta-prop_ATRN-MKLN-like"/>
</dbReference>
<proteinExistence type="predicted"/>
<reference evidence="5 6" key="1">
    <citation type="submission" date="2018-06" db="EMBL/GenBank/DDBJ databases">
        <title>Comparative genomics reveals the genomic features of Rhizophagus irregularis, R. cerebriforme, R. diaphanum and Gigaspora rosea, and their symbiotic lifestyle signature.</title>
        <authorList>
            <person name="Morin E."/>
            <person name="San Clemente H."/>
            <person name="Chen E.C.H."/>
            <person name="De La Providencia I."/>
            <person name="Hainaut M."/>
            <person name="Kuo A."/>
            <person name="Kohler A."/>
            <person name="Murat C."/>
            <person name="Tang N."/>
            <person name="Roy S."/>
            <person name="Loubradou J."/>
            <person name="Henrissat B."/>
            <person name="Grigoriev I.V."/>
            <person name="Corradi N."/>
            <person name="Roux C."/>
            <person name="Martin F.M."/>
        </authorList>
    </citation>
    <scope>NUCLEOTIDE SEQUENCE [LARGE SCALE GENOMIC DNA]</scope>
    <source>
        <strain evidence="5 6">DAOM 194757</strain>
    </source>
</reference>
<evidence type="ECO:0000256" key="1">
    <source>
        <dbReference type="ARBA" id="ARBA00022441"/>
    </source>
</evidence>
<dbReference type="Gene3D" id="2.120.10.80">
    <property type="entry name" value="Kelch-type beta propeller"/>
    <property type="match status" value="1"/>
</dbReference>
<evidence type="ECO:0000256" key="3">
    <source>
        <dbReference type="SAM" id="Phobius"/>
    </source>
</evidence>
<sequence>MFGGFKYPISSFSAIFNDIQILDTLSLTWTQGSNVNAPTPRVDFTAILLNNGLILYIGGIDDVSTIYMSEIPTYNTNNNSWNTMFATGDTLISRSSHTAVLSPDGHVIIYGGDIDGSTDQSQVLASLDTTVSPYKWSIKPMIGNNVPPSLAYHSANVIGNFMILAFGVMMANNSFNNLTNVNSKIYLLDTRNYMWTIDTLHYPDSIISPHNTGNTGVIVAVVVSITILTIIVFWLKYLKFVIICY</sequence>
<evidence type="ECO:0000256" key="2">
    <source>
        <dbReference type="ARBA" id="ARBA00022737"/>
    </source>
</evidence>
<evidence type="ECO:0000259" key="4">
    <source>
        <dbReference type="Pfam" id="PF24981"/>
    </source>
</evidence>
<protein>
    <recommendedName>
        <fullName evidence="4">Attractin/MKLN-like beta-propeller domain-containing protein</fullName>
    </recommendedName>
</protein>
<keyword evidence="3" id="KW-0472">Membrane</keyword>
<dbReference type="InterPro" id="IPR015915">
    <property type="entry name" value="Kelch-typ_b-propeller"/>
</dbReference>
<keyword evidence="1" id="KW-0880">Kelch repeat</keyword>
<keyword evidence="6" id="KW-1185">Reference proteome</keyword>
<dbReference type="AlphaFoldDB" id="A0A397UE67"/>
<keyword evidence="2" id="KW-0677">Repeat</keyword>
<gene>
    <name evidence="5" type="ORF">C2G38_2113963</name>
</gene>
<organism evidence="5 6">
    <name type="scientific">Gigaspora rosea</name>
    <dbReference type="NCBI Taxonomy" id="44941"/>
    <lineage>
        <taxon>Eukaryota</taxon>
        <taxon>Fungi</taxon>
        <taxon>Fungi incertae sedis</taxon>
        <taxon>Mucoromycota</taxon>
        <taxon>Glomeromycotina</taxon>
        <taxon>Glomeromycetes</taxon>
        <taxon>Diversisporales</taxon>
        <taxon>Gigasporaceae</taxon>
        <taxon>Gigaspora</taxon>
    </lineage>
</organism>
<accession>A0A397UE67</accession>
<keyword evidence="3" id="KW-1133">Transmembrane helix</keyword>
<feature type="transmembrane region" description="Helical" evidence="3">
    <location>
        <begin position="217"/>
        <end position="235"/>
    </location>
</feature>
<dbReference type="Pfam" id="PF24981">
    <property type="entry name" value="Beta-prop_ATRN-LZTR1"/>
    <property type="match status" value="1"/>
</dbReference>
<dbReference type="PANTHER" id="PTHR23244">
    <property type="entry name" value="KELCH REPEAT DOMAIN"/>
    <property type="match status" value="1"/>
</dbReference>
<comment type="caution">
    <text evidence="5">The sequence shown here is derived from an EMBL/GenBank/DDBJ whole genome shotgun (WGS) entry which is preliminary data.</text>
</comment>
<dbReference type="SUPFAM" id="SSF117281">
    <property type="entry name" value="Kelch motif"/>
    <property type="match status" value="1"/>
</dbReference>
<dbReference type="Proteomes" id="UP000266673">
    <property type="component" value="Unassembled WGS sequence"/>
</dbReference>
<evidence type="ECO:0000313" key="5">
    <source>
        <dbReference type="EMBL" id="RIB07367.1"/>
    </source>
</evidence>
<evidence type="ECO:0000313" key="6">
    <source>
        <dbReference type="Proteomes" id="UP000266673"/>
    </source>
</evidence>
<keyword evidence="3" id="KW-0812">Transmembrane</keyword>
<dbReference type="EMBL" id="QKWP01001668">
    <property type="protein sequence ID" value="RIB07367.1"/>
    <property type="molecule type" value="Genomic_DNA"/>
</dbReference>
<feature type="domain" description="Attractin/MKLN-like beta-propeller" evidence="4">
    <location>
        <begin position="1"/>
        <end position="208"/>
    </location>
</feature>